<dbReference type="RefSeq" id="WP_085798322.1">
    <property type="nucleotide sequence ID" value="NZ_FWXB01000001.1"/>
</dbReference>
<dbReference type="Pfam" id="PF13478">
    <property type="entry name" value="XdhC_C"/>
    <property type="match status" value="1"/>
</dbReference>
<evidence type="ECO:0000259" key="1">
    <source>
        <dbReference type="Pfam" id="PF02625"/>
    </source>
</evidence>
<dbReference type="NCBIfam" id="TIGR02964">
    <property type="entry name" value="xanthine_xdhC"/>
    <property type="match status" value="1"/>
</dbReference>
<organism evidence="3 4">
    <name type="scientific">Roseovarius aestuarii</name>
    <dbReference type="NCBI Taxonomy" id="475083"/>
    <lineage>
        <taxon>Bacteria</taxon>
        <taxon>Pseudomonadati</taxon>
        <taxon>Pseudomonadota</taxon>
        <taxon>Alphaproteobacteria</taxon>
        <taxon>Rhodobacterales</taxon>
        <taxon>Roseobacteraceae</taxon>
        <taxon>Roseovarius</taxon>
    </lineage>
</organism>
<accession>A0A1X7BL28</accession>
<sequence>MSKQLRLIAFLERNDHVAQVVLTRVRGSSPRNAGAEMFVAPGETLGTIGGGQLEYMMIDEVRALLARGDDHAVKDVPLGPEIGQCCGGRVDVDIRRMDQTARDQAILDAQREVVALPHVYIMGAGHVGRALAGLFSQLPVRPILVDTRAAELALCTAQVEHRHTALPEAEITSAPAGSAFIVLTHDHALDFLLTAHALDRNDVAYVGMIGSTTKRTKFRNWCRDHCDGQSIEALTCPIGSGGSTDKRPEIIAAFVVAEVMAALTTERQDTAGQAATALRDAR</sequence>
<dbReference type="Gene3D" id="3.40.50.720">
    <property type="entry name" value="NAD(P)-binding Rossmann-like Domain"/>
    <property type="match status" value="1"/>
</dbReference>
<dbReference type="PANTHER" id="PTHR30388">
    <property type="entry name" value="ALDEHYDE OXIDOREDUCTASE MOLYBDENUM COFACTOR ASSEMBLY PROTEIN"/>
    <property type="match status" value="1"/>
</dbReference>
<name>A0A1X7BL28_9RHOB</name>
<dbReference type="AlphaFoldDB" id="A0A1X7BL28"/>
<protein>
    <submittedName>
        <fullName evidence="3">XdhC and CoxI family protein</fullName>
    </submittedName>
</protein>
<feature type="domain" description="XdhC Rossmann" evidence="2">
    <location>
        <begin position="119"/>
        <end position="259"/>
    </location>
</feature>
<dbReference type="InterPro" id="IPR027051">
    <property type="entry name" value="XdhC_Rossmann_dom"/>
</dbReference>
<dbReference type="EMBL" id="FWXB01000001">
    <property type="protein sequence ID" value="SMC10343.1"/>
    <property type="molecule type" value="Genomic_DNA"/>
</dbReference>
<gene>
    <name evidence="3" type="ORF">ROA7745_00149</name>
</gene>
<keyword evidence="4" id="KW-1185">Reference proteome</keyword>
<dbReference type="PANTHER" id="PTHR30388:SF6">
    <property type="entry name" value="XANTHINE DEHYDROGENASE SUBUNIT A-RELATED"/>
    <property type="match status" value="1"/>
</dbReference>
<proteinExistence type="predicted"/>
<dbReference type="OrthoDB" id="61481at2"/>
<dbReference type="InterPro" id="IPR052698">
    <property type="entry name" value="MoCofactor_Util/Proc"/>
</dbReference>
<evidence type="ECO:0000313" key="3">
    <source>
        <dbReference type="EMBL" id="SMC10343.1"/>
    </source>
</evidence>
<evidence type="ECO:0000259" key="2">
    <source>
        <dbReference type="Pfam" id="PF13478"/>
    </source>
</evidence>
<dbReference type="Proteomes" id="UP000193224">
    <property type="component" value="Unassembled WGS sequence"/>
</dbReference>
<dbReference type="InterPro" id="IPR014308">
    <property type="entry name" value="Xanthine_DH_XdhC"/>
</dbReference>
<dbReference type="InterPro" id="IPR003777">
    <property type="entry name" value="XdhC_CoxI"/>
</dbReference>
<reference evidence="3 4" key="1">
    <citation type="submission" date="2017-03" db="EMBL/GenBank/DDBJ databases">
        <authorList>
            <person name="Afonso C.L."/>
            <person name="Miller P.J."/>
            <person name="Scott M.A."/>
            <person name="Spackman E."/>
            <person name="Goraichik I."/>
            <person name="Dimitrov K.M."/>
            <person name="Suarez D.L."/>
            <person name="Swayne D.E."/>
        </authorList>
    </citation>
    <scope>NUCLEOTIDE SEQUENCE [LARGE SCALE GENOMIC DNA]</scope>
    <source>
        <strain evidence="3 4">CECT 7745</strain>
    </source>
</reference>
<feature type="domain" description="XdhC- CoxI" evidence="1">
    <location>
        <begin position="11"/>
        <end position="69"/>
    </location>
</feature>
<evidence type="ECO:0000313" key="4">
    <source>
        <dbReference type="Proteomes" id="UP000193224"/>
    </source>
</evidence>
<dbReference type="Pfam" id="PF02625">
    <property type="entry name" value="XdhC_CoxI"/>
    <property type="match status" value="1"/>
</dbReference>